<organism evidence="11 12">
    <name type="scientific">Synchytrium microbalum</name>
    <dbReference type="NCBI Taxonomy" id="1806994"/>
    <lineage>
        <taxon>Eukaryota</taxon>
        <taxon>Fungi</taxon>
        <taxon>Fungi incertae sedis</taxon>
        <taxon>Chytridiomycota</taxon>
        <taxon>Chytridiomycota incertae sedis</taxon>
        <taxon>Chytridiomycetes</taxon>
        <taxon>Synchytriales</taxon>
        <taxon>Synchytriaceae</taxon>
        <taxon>Synchytrium</taxon>
    </lineage>
</organism>
<evidence type="ECO:0000256" key="5">
    <source>
        <dbReference type="ARBA" id="ARBA00022692"/>
    </source>
</evidence>
<dbReference type="GO" id="GO:0005789">
    <property type="term" value="C:endoplasmic reticulum membrane"/>
    <property type="evidence" value="ECO:0007669"/>
    <property type="project" value="UniProtKB-SubCell"/>
</dbReference>
<feature type="transmembrane region" description="Helical" evidence="10">
    <location>
        <begin position="105"/>
        <end position="126"/>
    </location>
</feature>
<keyword evidence="12" id="KW-1185">Reference proteome</keyword>
<keyword evidence="9 10" id="KW-0472">Membrane</keyword>
<feature type="transmembrane region" description="Helical" evidence="10">
    <location>
        <begin position="434"/>
        <end position="455"/>
    </location>
</feature>
<evidence type="ECO:0000313" key="12">
    <source>
        <dbReference type="Proteomes" id="UP000319731"/>
    </source>
</evidence>
<keyword evidence="6" id="KW-0418">Kinase</keyword>
<dbReference type="GO" id="GO:0004168">
    <property type="term" value="F:dolichol kinase activity"/>
    <property type="evidence" value="ECO:0007669"/>
    <property type="project" value="UniProtKB-EC"/>
</dbReference>
<dbReference type="STRING" id="1806994.A0A507C1U8"/>
<dbReference type="PANTHER" id="PTHR13205:SF15">
    <property type="entry name" value="DOLICHOL KINASE"/>
    <property type="match status" value="1"/>
</dbReference>
<comment type="caution">
    <text evidence="11">The sequence shown here is derived from an EMBL/GenBank/DDBJ whole genome shotgun (WGS) entry which is preliminary data.</text>
</comment>
<feature type="transmembrane region" description="Helical" evidence="10">
    <location>
        <begin position="147"/>
        <end position="167"/>
    </location>
</feature>
<feature type="transmembrane region" description="Helical" evidence="10">
    <location>
        <begin position="210"/>
        <end position="236"/>
    </location>
</feature>
<gene>
    <name evidence="11" type="ORF">SmJEL517_g02479</name>
</gene>
<evidence type="ECO:0000313" key="11">
    <source>
        <dbReference type="EMBL" id="TPX35097.1"/>
    </source>
</evidence>
<comment type="similarity">
    <text evidence="2">Belongs to the polyprenol kinase family.</text>
</comment>
<feature type="transmembrane region" description="Helical" evidence="10">
    <location>
        <begin position="410"/>
        <end position="428"/>
    </location>
</feature>
<feature type="transmembrane region" description="Helical" evidence="10">
    <location>
        <begin position="348"/>
        <end position="378"/>
    </location>
</feature>
<comment type="subcellular location">
    <subcellularLocation>
        <location evidence="1">Endoplasmic reticulum membrane</location>
        <topology evidence="1">Multi-pass membrane protein</topology>
    </subcellularLocation>
</comment>
<feature type="transmembrane region" description="Helical" evidence="10">
    <location>
        <begin position="547"/>
        <end position="565"/>
    </location>
</feature>
<dbReference type="EC" id="2.7.1.108" evidence="3"/>
<feature type="transmembrane region" description="Helical" evidence="10">
    <location>
        <begin position="256"/>
        <end position="278"/>
    </location>
</feature>
<feature type="transmembrane region" description="Helical" evidence="10">
    <location>
        <begin position="475"/>
        <end position="494"/>
    </location>
</feature>
<keyword evidence="4" id="KW-0808">Transferase</keyword>
<dbReference type="OrthoDB" id="377083at2759"/>
<dbReference type="EMBL" id="QEAO01000010">
    <property type="protein sequence ID" value="TPX35097.1"/>
    <property type="molecule type" value="Genomic_DNA"/>
</dbReference>
<evidence type="ECO:0000256" key="2">
    <source>
        <dbReference type="ARBA" id="ARBA00010794"/>
    </source>
</evidence>
<evidence type="ECO:0000256" key="3">
    <source>
        <dbReference type="ARBA" id="ARBA00012132"/>
    </source>
</evidence>
<keyword evidence="8 10" id="KW-1133">Transmembrane helix</keyword>
<evidence type="ECO:0000256" key="7">
    <source>
        <dbReference type="ARBA" id="ARBA00022824"/>
    </source>
</evidence>
<dbReference type="AlphaFoldDB" id="A0A507C1U8"/>
<proteinExistence type="inferred from homology"/>
<dbReference type="GO" id="GO:0043048">
    <property type="term" value="P:dolichyl monophosphate biosynthetic process"/>
    <property type="evidence" value="ECO:0007669"/>
    <property type="project" value="TreeGrafter"/>
</dbReference>
<accession>A0A507C1U8</accession>
<dbReference type="Proteomes" id="UP000319731">
    <property type="component" value="Unassembled WGS sequence"/>
</dbReference>
<evidence type="ECO:0000256" key="10">
    <source>
        <dbReference type="SAM" id="Phobius"/>
    </source>
</evidence>
<feature type="transmembrane region" description="Helical" evidence="10">
    <location>
        <begin position="179"/>
        <end position="198"/>
    </location>
</feature>
<dbReference type="PANTHER" id="PTHR13205">
    <property type="entry name" value="TRANSMEMBRANE PROTEIN 15-RELATED"/>
    <property type="match status" value="1"/>
</dbReference>
<keyword evidence="7" id="KW-0256">Endoplasmic reticulum</keyword>
<evidence type="ECO:0000256" key="8">
    <source>
        <dbReference type="ARBA" id="ARBA00022989"/>
    </source>
</evidence>
<feature type="transmembrane region" description="Helical" evidence="10">
    <location>
        <begin position="572"/>
        <end position="592"/>
    </location>
</feature>
<name>A0A507C1U8_9FUNG</name>
<reference evidence="11 12" key="1">
    <citation type="journal article" date="2019" name="Sci. Rep.">
        <title>Comparative genomics of chytrid fungi reveal insights into the obligate biotrophic and pathogenic lifestyle of Synchytrium endobioticum.</title>
        <authorList>
            <person name="van de Vossenberg B.T.L.H."/>
            <person name="Warris S."/>
            <person name="Nguyen H.D.T."/>
            <person name="van Gent-Pelzer M.P.E."/>
            <person name="Joly D.L."/>
            <person name="van de Geest H.C."/>
            <person name="Bonants P.J.M."/>
            <person name="Smith D.S."/>
            <person name="Levesque C.A."/>
            <person name="van der Lee T.A.J."/>
        </authorList>
    </citation>
    <scope>NUCLEOTIDE SEQUENCE [LARGE SCALE GENOMIC DNA]</scope>
    <source>
        <strain evidence="11 12">JEL517</strain>
    </source>
</reference>
<keyword evidence="5 10" id="KW-0812">Transmembrane</keyword>
<protein>
    <recommendedName>
        <fullName evidence="3">dolichol kinase</fullName>
        <ecNumber evidence="3">2.7.1.108</ecNumber>
    </recommendedName>
</protein>
<evidence type="ECO:0000256" key="6">
    <source>
        <dbReference type="ARBA" id="ARBA00022777"/>
    </source>
</evidence>
<feature type="transmembrane region" description="Helical" evidence="10">
    <location>
        <begin position="309"/>
        <end position="328"/>
    </location>
</feature>
<dbReference type="RefSeq" id="XP_031025682.1">
    <property type="nucleotide sequence ID" value="XM_031168407.1"/>
</dbReference>
<dbReference type="GeneID" id="42003704"/>
<dbReference type="InterPro" id="IPR032974">
    <property type="entry name" value="Polypren_kinase"/>
</dbReference>
<sequence>MSGSPLTPREIAEIGLTVAPTLYLAWHFYNLTAHSAQSWGLLMICVLAVENQWKKHRPWGTSIGDYRPSSDQGLISGSLIAPLTACSILWSNMSSETEFASSHLATLSISFALLANIFLVSSTNTIDVKRVIMAGLVVFRMCHQSGLAFWMIGPCLATFSMLYYITIAILRRSFTAGEAILASQLLSLACISSALAALPNPYNGIVLKWTATYIMLLALIPGMLAIGVLTNTVLIYSKSTYLDVVKVGNPSGALLASYRIWISLAFVAGAALTVLFGISPLVSARLNLNPFVWTVDFVFTKGGSTRINVLCYLAFTLLLGVSLTTRLFDSKKRANTNETNLKRKYFHFLAFVMFLPCYLVDPEFLHLAFSLATSIFILTEYARFFRLAPVGDFLHTYLSQFADARDTGPAILSHVYLLLGCAIPVWLAGGLTKYGFQGCLGIVALGVGDSLAAIIGQRHGRHRWPHSRKTVEGTAVFIVSVFLCWVVAVLLGVARRKDLLPALFSSVLGGKSALAALWGPYELYGKVDKVYSQEAYYRGDGFGTAQTWMNVVELAFQFGGIYLVVKKHPAGALVVATAQLMTFWKTVLYFLADILGGFDNTKQNDAWTFLSLYLIPNGMWLVFPGFISAKLGHELFKFFVDLSLTKKLN</sequence>
<feature type="transmembrane region" description="Helical" evidence="10">
    <location>
        <begin position="607"/>
        <end position="627"/>
    </location>
</feature>
<evidence type="ECO:0000256" key="1">
    <source>
        <dbReference type="ARBA" id="ARBA00004477"/>
    </source>
</evidence>
<evidence type="ECO:0000256" key="4">
    <source>
        <dbReference type="ARBA" id="ARBA00022679"/>
    </source>
</evidence>
<evidence type="ECO:0000256" key="9">
    <source>
        <dbReference type="ARBA" id="ARBA00023136"/>
    </source>
</evidence>
<feature type="transmembrane region" description="Helical" evidence="10">
    <location>
        <begin position="74"/>
        <end position="93"/>
    </location>
</feature>